<dbReference type="EMBL" id="QLYX01000022">
    <property type="protein sequence ID" value="RAY11034.1"/>
    <property type="molecule type" value="Genomic_DNA"/>
</dbReference>
<proteinExistence type="predicted"/>
<dbReference type="AlphaFoldDB" id="A0A365GW64"/>
<feature type="signal peptide" evidence="1">
    <location>
        <begin position="1"/>
        <end position="20"/>
    </location>
</feature>
<protein>
    <recommendedName>
        <fullName evidence="4">Small secreted protein</fullName>
    </recommendedName>
</protein>
<feature type="chain" id="PRO_5038830414" description="Small secreted protein" evidence="1">
    <location>
        <begin position="21"/>
        <end position="181"/>
    </location>
</feature>
<evidence type="ECO:0000256" key="1">
    <source>
        <dbReference type="SAM" id="SignalP"/>
    </source>
</evidence>
<organism evidence="2 3">
    <name type="scientific">Actinomadura craniellae</name>
    <dbReference type="NCBI Taxonomy" id="2231787"/>
    <lineage>
        <taxon>Bacteria</taxon>
        <taxon>Bacillati</taxon>
        <taxon>Actinomycetota</taxon>
        <taxon>Actinomycetes</taxon>
        <taxon>Streptosporangiales</taxon>
        <taxon>Thermomonosporaceae</taxon>
        <taxon>Actinomadura</taxon>
    </lineage>
</organism>
<sequence>MVRHLILGAVLTAITGTALTGCGGGDSDEPPVPPEVAWAGRFCTTIGENTQLSLPQVDLNKPAEAKDALVAFLDSVSTKLKAQAGRLQSAGAPPVSGGQTAMDQALKKLNDTQAAVNAANTKLRATKVTNQAGLKTAFTRAGQDMAKFGSYQGPVRDLGASNPTLGQAFSKAPACKSQVSG</sequence>
<comment type="caution">
    <text evidence="2">The sequence shown here is derived from an EMBL/GenBank/DDBJ whole genome shotgun (WGS) entry which is preliminary data.</text>
</comment>
<evidence type="ECO:0008006" key="4">
    <source>
        <dbReference type="Google" id="ProtNLM"/>
    </source>
</evidence>
<evidence type="ECO:0000313" key="3">
    <source>
        <dbReference type="Proteomes" id="UP000251891"/>
    </source>
</evidence>
<reference evidence="2 3" key="1">
    <citation type="submission" date="2018-06" db="EMBL/GenBank/DDBJ databases">
        <title>Actinomadura craniellae sp. nov. isolated from marine sponge Craniella sp.</title>
        <authorList>
            <person name="Li L."/>
            <person name="Xu Q.H."/>
            <person name="Lin H.W."/>
            <person name="Lu Y.H."/>
        </authorList>
    </citation>
    <scope>NUCLEOTIDE SEQUENCE [LARGE SCALE GENOMIC DNA]</scope>
    <source>
        <strain evidence="2 3">LHW63021</strain>
    </source>
</reference>
<dbReference type="RefSeq" id="WP_111871934.1">
    <property type="nucleotide sequence ID" value="NZ_QLYX01000022.1"/>
</dbReference>
<dbReference type="OrthoDB" id="4202326at2"/>
<dbReference type="PROSITE" id="PS51257">
    <property type="entry name" value="PROKAR_LIPOPROTEIN"/>
    <property type="match status" value="1"/>
</dbReference>
<gene>
    <name evidence="2" type="ORF">DPM19_32545</name>
</gene>
<keyword evidence="1" id="KW-0732">Signal</keyword>
<evidence type="ECO:0000313" key="2">
    <source>
        <dbReference type="EMBL" id="RAY11034.1"/>
    </source>
</evidence>
<accession>A0A365GW64</accession>
<dbReference type="Proteomes" id="UP000251891">
    <property type="component" value="Unassembled WGS sequence"/>
</dbReference>
<keyword evidence="3" id="KW-1185">Reference proteome</keyword>
<name>A0A365GW64_9ACTN</name>